<dbReference type="UniPathway" id="UPA00068">
    <property type="reaction ID" value="UER00113"/>
</dbReference>
<dbReference type="STRING" id="208439.AJAP_14225"/>
<organism evidence="2 3">
    <name type="scientific">Amycolatopsis japonica</name>
    <dbReference type="NCBI Taxonomy" id="208439"/>
    <lineage>
        <taxon>Bacteria</taxon>
        <taxon>Bacillati</taxon>
        <taxon>Actinomycetota</taxon>
        <taxon>Actinomycetes</taxon>
        <taxon>Pseudonocardiales</taxon>
        <taxon>Pseudonocardiaceae</taxon>
        <taxon>Amycolatopsis</taxon>
        <taxon>Amycolatopsis japonica group</taxon>
    </lineage>
</organism>
<dbReference type="RefSeq" id="WP_038511514.1">
    <property type="nucleotide sequence ID" value="NZ_CP008953.1"/>
</dbReference>
<dbReference type="GO" id="GO:0004055">
    <property type="term" value="F:argininosuccinate synthase activity"/>
    <property type="evidence" value="ECO:0007669"/>
    <property type="project" value="InterPro"/>
</dbReference>
<dbReference type="HOGENOM" id="CLU_2079811_0_0_11"/>
<dbReference type="EMBL" id="CP008953">
    <property type="protein sequence ID" value="AIG75726.1"/>
    <property type="molecule type" value="Genomic_DNA"/>
</dbReference>
<dbReference type="InterPro" id="IPR048268">
    <property type="entry name" value="Arginosuc_syn_C"/>
</dbReference>
<name>A0A075UTG9_9PSEU</name>
<dbReference type="KEGG" id="aja:AJAP_14225"/>
<evidence type="ECO:0000313" key="3">
    <source>
        <dbReference type="Proteomes" id="UP000028492"/>
    </source>
</evidence>
<sequence>MTPDGFTFPDDEEKLVITFDEGVPVAIDGETVTLLEAFQQLNRRVGAFGLTGREIYEGPGALALVTAHEELRKVSIGRVSGEVRLVLHRGNAVVNSARDERALYDFTTGATFDRSVA</sequence>
<evidence type="ECO:0000313" key="2">
    <source>
        <dbReference type="EMBL" id="AIG75726.1"/>
    </source>
</evidence>
<dbReference type="Proteomes" id="UP000028492">
    <property type="component" value="Chromosome"/>
</dbReference>
<evidence type="ECO:0000259" key="1">
    <source>
        <dbReference type="Pfam" id="PF20979"/>
    </source>
</evidence>
<accession>A0A075UTG9</accession>
<dbReference type="eggNOG" id="COG0137">
    <property type="taxonomic scope" value="Bacteria"/>
</dbReference>
<keyword evidence="3" id="KW-1185">Reference proteome</keyword>
<dbReference type="AlphaFoldDB" id="A0A075UTG9"/>
<dbReference type="InterPro" id="IPR024074">
    <property type="entry name" value="AS_cat/multimer_dom_body"/>
</dbReference>
<reference evidence="2 3" key="1">
    <citation type="journal article" date="2014" name="J. Biotechnol.">
        <title>Complete genome sequence of the actinobacterium Amycolatopsis japonica MG417-CF17(T) (=DSM 44213T) producing (S,S)-N,N'-ethylenediaminedisuccinic acid.</title>
        <authorList>
            <person name="Stegmann E."/>
            <person name="Albersmeier A."/>
            <person name="Spohn M."/>
            <person name="Gert H."/>
            <person name="Weber T."/>
            <person name="Wohlleben W."/>
            <person name="Kalinowski J."/>
            <person name="Ruckert C."/>
        </authorList>
    </citation>
    <scope>NUCLEOTIDE SEQUENCE [LARGE SCALE GENOMIC DNA]</scope>
    <source>
        <strain evidence="3">MG417-CF17 (DSM 44213)</strain>
    </source>
</reference>
<gene>
    <name evidence="2" type="ORF">AJAP_14225</name>
</gene>
<feature type="domain" description="Arginosuccinate synthase C-terminal" evidence="1">
    <location>
        <begin position="7"/>
        <end position="77"/>
    </location>
</feature>
<dbReference type="Gene3D" id="3.90.1260.10">
    <property type="entry name" value="Argininosuccinate synthetase, chain A, domain 2"/>
    <property type="match status" value="1"/>
</dbReference>
<dbReference type="GO" id="GO:0006526">
    <property type="term" value="P:L-arginine biosynthetic process"/>
    <property type="evidence" value="ECO:0007669"/>
    <property type="project" value="UniProtKB-UniPathway"/>
</dbReference>
<protein>
    <recommendedName>
        <fullName evidence="1">Arginosuccinate synthase C-terminal domain-containing protein</fullName>
    </recommendedName>
</protein>
<dbReference type="SUPFAM" id="SSF69864">
    <property type="entry name" value="Argininosuccinate synthetase, C-terminal domain"/>
    <property type="match status" value="1"/>
</dbReference>
<proteinExistence type="predicted"/>
<dbReference type="Pfam" id="PF20979">
    <property type="entry name" value="Arginosuc_syn_C"/>
    <property type="match status" value="1"/>
</dbReference>